<organism evidence="11 12">
    <name type="scientific">Elysia chlorotica</name>
    <name type="common">Eastern emerald elysia</name>
    <name type="synonym">Sea slug</name>
    <dbReference type="NCBI Taxonomy" id="188477"/>
    <lineage>
        <taxon>Eukaryota</taxon>
        <taxon>Metazoa</taxon>
        <taxon>Spiralia</taxon>
        <taxon>Lophotrochozoa</taxon>
        <taxon>Mollusca</taxon>
        <taxon>Gastropoda</taxon>
        <taxon>Heterobranchia</taxon>
        <taxon>Euthyneura</taxon>
        <taxon>Panpulmonata</taxon>
        <taxon>Sacoglossa</taxon>
        <taxon>Placobranchoidea</taxon>
        <taxon>Plakobranchidae</taxon>
        <taxon>Elysia</taxon>
    </lineage>
</organism>
<dbReference type="OrthoDB" id="6103485at2759"/>
<proteinExistence type="predicted"/>
<sequence>MMFAAVVFCYISIVVKVRRTKRVGDIPKGQATLTAGNSGGADDSSWNSHDITFKTPIPPFHSEELAQVVERWSPDRKVISPGGLMARQDAASFCTALTSSTTLTGRAGTSTNTSRTDMGNPQHGLFTIATAQRLAPPLPAGAPRDFSNRTMIRGASSYDQALFYNPKKALQENRGVLLLSGSQSLSNGVGHSVSTGANQSLSNNGSVKDHGQHSTCFSQVPPQILEGNSNNHGGVPRTTGILSRTEPPAADRTQTEPKVQVSELSRRKAEARRQRNLRITGLLFVVTAVFILSWVPPYIAMVKGFYIGYTFPLSMGETLLLSYGRSVYIINTFSNPIIYAALSSTYRRCVVDLVKDLWKRASRVRCRW</sequence>
<dbReference type="GO" id="GO:0016020">
    <property type="term" value="C:membrane"/>
    <property type="evidence" value="ECO:0007669"/>
    <property type="project" value="UniProtKB-SubCell"/>
</dbReference>
<evidence type="ECO:0000256" key="1">
    <source>
        <dbReference type="ARBA" id="ARBA00004141"/>
    </source>
</evidence>
<evidence type="ECO:0000256" key="8">
    <source>
        <dbReference type="SAM" id="MobiDB-lite"/>
    </source>
</evidence>
<keyword evidence="2 9" id="KW-0812">Transmembrane</keyword>
<accession>A0A433T5F3</accession>
<evidence type="ECO:0000256" key="9">
    <source>
        <dbReference type="SAM" id="Phobius"/>
    </source>
</evidence>
<dbReference type="Gene3D" id="1.20.1070.10">
    <property type="entry name" value="Rhodopsin 7-helix transmembrane proteins"/>
    <property type="match status" value="1"/>
</dbReference>
<evidence type="ECO:0000256" key="7">
    <source>
        <dbReference type="ARBA" id="ARBA00023224"/>
    </source>
</evidence>
<dbReference type="PANTHER" id="PTHR24238">
    <property type="entry name" value="G-PROTEIN COUPLED RECEPTOR"/>
    <property type="match status" value="1"/>
</dbReference>
<comment type="caution">
    <text evidence="11">The sequence shown here is derived from an EMBL/GenBank/DDBJ whole genome shotgun (WGS) entry which is preliminary data.</text>
</comment>
<protein>
    <recommendedName>
        <fullName evidence="10">G-protein coupled receptors family 1 profile domain-containing protein</fullName>
    </recommendedName>
</protein>
<evidence type="ECO:0000313" key="12">
    <source>
        <dbReference type="Proteomes" id="UP000271974"/>
    </source>
</evidence>
<name>A0A433T5F3_ELYCH</name>
<feature type="region of interest" description="Disordered" evidence="8">
    <location>
        <begin position="225"/>
        <end position="267"/>
    </location>
</feature>
<dbReference type="AlphaFoldDB" id="A0A433T5F3"/>
<feature type="domain" description="G-protein coupled receptors family 1 profile" evidence="10">
    <location>
        <begin position="1"/>
        <end position="339"/>
    </location>
</feature>
<keyword evidence="5 9" id="KW-0472">Membrane</keyword>
<gene>
    <name evidence="11" type="ORF">EGW08_015455</name>
</gene>
<keyword evidence="6" id="KW-0675">Receptor</keyword>
<dbReference type="Proteomes" id="UP000271974">
    <property type="component" value="Unassembled WGS sequence"/>
</dbReference>
<comment type="subcellular location">
    <subcellularLocation>
        <location evidence="1">Membrane</location>
        <topology evidence="1">Multi-pass membrane protein</topology>
    </subcellularLocation>
</comment>
<feature type="region of interest" description="Disordered" evidence="8">
    <location>
        <begin position="190"/>
        <end position="213"/>
    </location>
</feature>
<dbReference type="InterPro" id="IPR017452">
    <property type="entry name" value="GPCR_Rhodpsn_7TM"/>
</dbReference>
<keyword evidence="7" id="KW-0807">Transducer</keyword>
<dbReference type="InterPro" id="IPR019427">
    <property type="entry name" value="7TM_GPCR_serpentine_rcpt_Srw"/>
</dbReference>
<evidence type="ECO:0000256" key="4">
    <source>
        <dbReference type="ARBA" id="ARBA00023040"/>
    </source>
</evidence>
<dbReference type="Pfam" id="PF10324">
    <property type="entry name" value="7TM_GPCR_Srw"/>
    <property type="match status" value="1"/>
</dbReference>
<dbReference type="CDD" id="cd00637">
    <property type="entry name" value="7tm_classA_rhodopsin-like"/>
    <property type="match status" value="1"/>
</dbReference>
<evidence type="ECO:0000256" key="2">
    <source>
        <dbReference type="ARBA" id="ARBA00022692"/>
    </source>
</evidence>
<keyword evidence="4" id="KW-0297">G-protein coupled receptor</keyword>
<dbReference type="EMBL" id="RQTK01000636">
    <property type="protein sequence ID" value="RUS76778.1"/>
    <property type="molecule type" value="Genomic_DNA"/>
</dbReference>
<evidence type="ECO:0000256" key="3">
    <source>
        <dbReference type="ARBA" id="ARBA00022989"/>
    </source>
</evidence>
<feature type="compositionally biased region" description="Polar residues" evidence="8">
    <location>
        <begin position="192"/>
        <end position="206"/>
    </location>
</feature>
<evidence type="ECO:0000259" key="10">
    <source>
        <dbReference type="PROSITE" id="PS50262"/>
    </source>
</evidence>
<evidence type="ECO:0000256" key="5">
    <source>
        <dbReference type="ARBA" id="ARBA00023136"/>
    </source>
</evidence>
<reference evidence="11 12" key="1">
    <citation type="submission" date="2019-01" db="EMBL/GenBank/DDBJ databases">
        <title>A draft genome assembly of the solar-powered sea slug Elysia chlorotica.</title>
        <authorList>
            <person name="Cai H."/>
            <person name="Li Q."/>
            <person name="Fang X."/>
            <person name="Li J."/>
            <person name="Curtis N.E."/>
            <person name="Altenburger A."/>
            <person name="Shibata T."/>
            <person name="Feng M."/>
            <person name="Maeda T."/>
            <person name="Schwartz J.A."/>
            <person name="Shigenobu S."/>
            <person name="Lundholm N."/>
            <person name="Nishiyama T."/>
            <person name="Yang H."/>
            <person name="Hasebe M."/>
            <person name="Li S."/>
            <person name="Pierce S.K."/>
            <person name="Wang J."/>
        </authorList>
    </citation>
    <scope>NUCLEOTIDE SEQUENCE [LARGE SCALE GENOMIC DNA]</scope>
    <source>
        <strain evidence="11">EC2010</strain>
        <tissue evidence="11">Whole organism of an adult</tissue>
    </source>
</reference>
<feature type="transmembrane region" description="Helical" evidence="9">
    <location>
        <begin position="276"/>
        <end position="299"/>
    </location>
</feature>
<keyword evidence="12" id="KW-1185">Reference proteome</keyword>
<dbReference type="PROSITE" id="PS50262">
    <property type="entry name" value="G_PROTEIN_RECEP_F1_2"/>
    <property type="match status" value="1"/>
</dbReference>
<dbReference type="SUPFAM" id="SSF81321">
    <property type="entry name" value="Family A G protein-coupled receptor-like"/>
    <property type="match status" value="1"/>
</dbReference>
<evidence type="ECO:0000256" key="6">
    <source>
        <dbReference type="ARBA" id="ARBA00023170"/>
    </source>
</evidence>
<evidence type="ECO:0000313" key="11">
    <source>
        <dbReference type="EMBL" id="RUS76778.1"/>
    </source>
</evidence>
<keyword evidence="3 9" id="KW-1133">Transmembrane helix</keyword>
<dbReference type="GO" id="GO:0008528">
    <property type="term" value="F:G protein-coupled peptide receptor activity"/>
    <property type="evidence" value="ECO:0007669"/>
    <property type="project" value="InterPro"/>
</dbReference>